<dbReference type="AlphaFoldDB" id="A0A8T2QKE1"/>
<comment type="caution">
    <text evidence="1">The sequence shown here is derived from an EMBL/GenBank/DDBJ whole genome shotgun (WGS) entry which is preliminary data.</text>
</comment>
<accession>A0A8T2QKE1</accession>
<proteinExistence type="predicted"/>
<keyword evidence="2" id="KW-1185">Reference proteome</keyword>
<evidence type="ECO:0000313" key="2">
    <source>
        <dbReference type="Proteomes" id="UP000825935"/>
    </source>
</evidence>
<dbReference type="EMBL" id="CM035439">
    <property type="protein sequence ID" value="KAH7284379.1"/>
    <property type="molecule type" value="Genomic_DNA"/>
</dbReference>
<dbReference type="Proteomes" id="UP000825935">
    <property type="component" value="Chromosome 34"/>
</dbReference>
<protein>
    <submittedName>
        <fullName evidence="1">Uncharacterized protein</fullName>
    </submittedName>
</protein>
<reference evidence="1" key="1">
    <citation type="submission" date="2021-08" db="EMBL/GenBank/DDBJ databases">
        <title>WGS assembly of Ceratopteris richardii.</title>
        <authorList>
            <person name="Marchant D.B."/>
            <person name="Chen G."/>
            <person name="Jenkins J."/>
            <person name="Shu S."/>
            <person name="Leebens-Mack J."/>
            <person name="Grimwood J."/>
            <person name="Schmutz J."/>
            <person name="Soltis P."/>
            <person name="Soltis D."/>
            <person name="Chen Z.-H."/>
        </authorList>
    </citation>
    <scope>NUCLEOTIDE SEQUENCE</scope>
    <source>
        <strain evidence="1">Whitten #5841</strain>
        <tissue evidence="1">Leaf</tissue>
    </source>
</reference>
<name>A0A8T2QKE1_CERRI</name>
<sequence>MNIMLNSLMFSKKCHFLMTQGTLLRHGVFAQRMAPDRKDNVHEYLEKEAKKLGTKEGLLLFLRRKELTKGLSGEIHLIFWDIHYDSCTKSSSLSSAFHICRHICTHSCKFAYTFARLHISTPCCLHRLSLPYQSRASLPTRATTF</sequence>
<gene>
    <name evidence="1" type="ORF">KP509_34G052000</name>
</gene>
<evidence type="ECO:0000313" key="1">
    <source>
        <dbReference type="EMBL" id="KAH7284379.1"/>
    </source>
</evidence>
<organism evidence="1 2">
    <name type="scientific">Ceratopteris richardii</name>
    <name type="common">Triangle waterfern</name>
    <dbReference type="NCBI Taxonomy" id="49495"/>
    <lineage>
        <taxon>Eukaryota</taxon>
        <taxon>Viridiplantae</taxon>
        <taxon>Streptophyta</taxon>
        <taxon>Embryophyta</taxon>
        <taxon>Tracheophyta</taxon>
        <taxon>Polypodiopsida</taxon>
        <taxon>Polypodiidae</taxon>
        <taxon>Polypodiales</taxon>
        <taxon>Pteridineae</taxon>
        <taxon>Pteridaceae</taxon>
        <taxon>Parkerioideae</taxon>
        <taxon>Ceratopteris</taxon>
    </lineage>
</organism>